<dbReference type="OrthoDB" id="9776227at2"/>
<evidence type="ECO:0000256" key="8">
    <source>
        <dbReference type="ARBA" id="ARBA00026081"/>
    </source>
</evidence>
<sequence length="367" mass="41108">MRPFPKLHDLYIGRVVLSTVLLTWMVLLGLDFILGGLVPQISDLGKGDYDFFTALTTVSYTLPRRAYTLFPTAAVIGSLMGLGQLAASSELTALRALGLSRRRLSMAVALSLALLTALMVLNGETLAPWAQRRADAVKASAKSKDLIVAQYTGLWAREGDIFLNAQTGQERSDGDDRWLELRDVRLYEFSKEGRLQSLAHAAVAEHRPGGWLLRDVERTRFEAKSVVRTQVPEERWESKLDDSALAASVARPRYLSSASLRESINYRKRNGLDASEFEQHYWSRWFYPLNVLALCLAAIPFAFGTLRSGGLGKRLFVGIVFALGFWMLQEQFVQLAGVFKFDFRLAYLLPSVVMLAISAYLFRRRSG</sequence>
<dbReference type="PANTHER" id="PTHR33529">
    <property type="entry name" value="SLR0882 PROTEIN-RELATED"/>
    <property type="match status" value="1"/>
</dbReference>
<feature type="transmembrane region" description="Helical" evidence="9">
    <location>
        <begin position="315"/>
        <end position="333"/>
    </location>
</feature>
<feature type="transmembrane region" description="Helical" evidence="9">
    <location>
        <begin position="12"/>
        <end position="34"/>
    </location>
</feature>
<protein>
    <submittedName>
        <fullName evidence="10">LPS export ABC transporter permease LptG</fullName>
    </submittedName>
</protein>
<dbReference type="InterPro" id="IPR030923">
    <property type="entry name" value="LptG"/>
</dbReference>
<feature type="transmembrane region" description="Helical" evidence="9">
    <location>
        <begin position="66"/>
        <end position="83"/>
    </location>
</feature>
<dbReference type="GO" id="GO:0015920">
    <property type="term" value="P:lipopolysaccharide transport"/>
    <property type="evidence" value="ECO:0007669"/>
    <property type="project" value="TreeGrafter"/>
</dbReference>
<dbReference type="NCBIfam" id="TIGR04408">
    <property type="entry name" value="LptG_lptG"/>
    <property type="match status" value="1"/>
</dbReference>
<evidence type="ECO:0000256" key="7">
    <source>
        <dbReference type="ARBA" id="ARBA00023136"/>
    </source>
</evidence>
<keyword evidence="6 9" id="KW-1133">Transmembrane helix</keyword>
<evidence type="ECO:0000256" key="1">
    <source>
        <dbReference type="ARBA" id="ARBA00002265"/>
    </source>
</evidence>
<feature type="transmembrane region" description="Helical" evidence="9">
    <location>
        <begin position="104"/>
        <end position="121"/>
    </location>
</feature>
<dbReference type="EMBL" id="SZUA01000003">
    <property type="protein sequence ID" value="TKR29754.1"/>
    <property type="molecule type" value="Genomic_DNA"/>
</dbReference>
<dbReference type="InterPro" id="IPR005495">
    <property type="entry name" value="LptG/LptF_permease"/>
</dbReference>
<dbReference type="GO" id="GO:0043190">
    <property type="term" value="C:ATP-binding cassette (ABC) transporter complex"/>
    <property type="evidence" value="ECO:0007669"/>
    <property type="project" value="InterPro"/>
</dbReference>
<keyword evidence="7 9" id="KW-0472">Membrane</keyword>
<dbReference type="Pfam" id="PF03739">
    <property type="entry name" value="LptF_LptG"/>
    <property type="match status" value="1"/>
</dbReference>
<name>A0A4U5JK25_9GAMM</name>
<comment type="similarity">
    <text evidence="3">Belongs to the LptF/LptG family.</text>
</comment>
<keyword evidence="11" id="KW-1185">Reference proteome</keyword>
<dbReference type="PANTHER" id="PTHR33529:SF2">
    <property type="entry name" value="LIPOPOLYSACCHARIDE EXPORT SYSTEM PERMEASE PROTEIN LPTG"/>
    <property type="match status" value="1"/>
</dbReference>
<comment type="subcellular location">
    <subcellularLocation>
        <location evidence="2">Cell membrane</location>
        <topology evidence="2">Multi-pass membrane protein</topology>
    </subcellularLocation>
</comment>
<evidence type="ECO:0000313" key="10">
    <source>
        <dbReference type="EMBL" id="TKR29754.1"/>
    </source>
</evidence>
<evidence type="ECO:0000313" key="11">
    <source>
        <dbReference type="Proteomes" id="UP000308707"/>
    </source>
</evidence>
<dbReference type="AlphaFoldDB" id="A0A4U5JK25"/>
<evidence type="ECO:0000256" key="9">
    <source>
        <dbReference type="SAM" id="Phobius"/>
    </source>
</evidence>
<feature type="transmembrane region" description="Helical" evidence="9">
    <location>
        <begin position="345"/>
        <end position="362"/>
    </location>
</feature>
<comment type="subunit">
    <text evidence="8">Component of the lipopolysaccharide transport and assembly complex. The LptBFG transporter is composed of two ATP-binding proteins (LptB) and two transmembrane proteins (LptF and LptG).</text>
</comment>
<dbReference type="RefSeq" id="WP_137268157.1">
    <property type="nucleotide sequence ID" value="NZ_SZUA01000003.1"/>
</dbReference>
<comment type="caution">
    <text evidence="10">The sequence shown here is derived from an EMBL/GenBank/DDBJ whole genome shotgun (WGS) entry which is preliminary data.</text>
</comment>
<feature type="transmembrane region" description="Helical" evidence="9">
    <location>
        <begin position="285"/>
        <end position="303"/>
    </location>
</feature>
<organism evidence="10 11">
    <name type="scientific">Luteimonas gilva</name>
    <dbReference type="NCBI Taxonomy" id="2572684"/>
    <lineage>
        <taxon>Bacteria</taxon>
        <taxon>Pseudomonadati</taxon>
        <taxon>Pseudomonadota</taxon>
        <taxon>Gammaproteobacteria</taxon>
        <taxon>Lysobacterales</taxon>
        <taxon>Lysobacteraceae</taxon>
        <taxon>Luteimonas</taxon>
    </lineage>
</organism>
<evidence type="ECO:0000256" key="5">
    <source>
        <dbReference type="ARBA" id="ARBA00022692"/>
    </source>
</evidence>
<accession>A0A4U5JK25</accession>
<proteinExistence type="inferred from homology"/>
<dbReference type="Proteomes" id="UP000308707">
    <property type="component" value="Unassembled WGS sequence"/>
</dbReference>
<evidence type="ECO:0000256" key="3">
    <source>
        <dbReference type="ARBA" id="ARBA00007725"/>
    </source>
</evidence>
<gene>
    <name evidence="10" type="primary">lptG</name>
    <name evidence="10" type="ORF">FCE95_16690</name>
</gene>
<evidence type="ECO:0000256" key="6">
    <source>
        <dbReference type="ARBA" id="ARBA00022989"/>
    </source>
</evidence>
<comment type="function">
    <text evidence="1">Part of the ABC transporter complex LptBFG involved in the translocation of lipopolysaccharide (LPS) from the inner membrane to the outer membrane.</text>
</comment>
<reference evidence="10 11" key="1">
    <citation type="submission" date="2019-04" db="EMBL/GenBank/DDBJ databases">
        <title>Reference strain of H23.</title>
        <authorList>
            <person name="Luo X."/>
        </authorList>
    </citation>
    <scope>NUCLEOTIDE SEQUENCE [LARGE SCALE GENOMIC DNA]</scope>
    <source>
        <strain evidence="10 11">H23</strain>
    </source>
</reference>
<evidence type="ECO:0000256" key="4">
    <source>
        <dbReference type="ARBA" id="ARBA00022475"/>
    </source>
</evidence>
<keyword evidence="5 9" id="KW-0812">Transmembrane</keyword>
<dbReference type="GO" id="GO:0055085">
    <property type="term" value="P:transmembrane transport"/>
    <property type="evidence" value="ECO:0007669"/>
    <property type="project" value="InterPro"/>
</dbReference>
<keyword evidence="4" id="KW-1003">Cell membrane</keyword>
<evidence type="ECO:0000256" key="2">
    <source>
        <dbReference type="ARBA" id="ARBA00004651"/>
    </source>
</evidence>